<dbReference type="SMART" id="SM00474">
    <property type="entry name" value="35EXOc"/>
    <property type="match status" value="1"/>
</dbReference>
<proteinExistence type="predicted"/>
<feature type="domain" description="3'-5' exonuclease" evidence="1">
    <location>
        <begin position="34"/>
        <end position="238"/>
    </location>
</feature>
<dbReference type="EMBL" id="ONZQ02000009">
    <property type="protein sequence ID" value="SPO04166.1"/>
    <property type="molecule type" value="Genomic_DNA"/>
</dbReference>
<sequence>MATSTFVKEGSPSQSVETITSSLAGIDLDGLTNSGLVDTPEAVSALVDVLHGLPVRPPSLYIDIEGVNLSRQGTISILQVFVRPKSRTYLVDIHILGNKAFATPGANGGTLKQILESETIPKVFFDVRNDSDALYSHFHIRLSGIQDLQLMELATRTFRRSHVNGLAKCIARDAPMGDKELVDWEATKENGIKLFQPNLGGSYEVFNERPLSEEIRTYCVQDVQFLPRLWTYYDAKITPRWRQRVLEASKERVTLSQAPEYNGQGIHMALAPQGWANLR</sequence>
<dbReference type="GO" id="GO:0006139">
    <property type="term" value="P:nucleobase-containing compound metabolic process"/>
    <property type="evidence" value="ECO:0007669"/>
    <property type="project" value="InterPro"/>
</dbReference>
<protein>
    <recommendedName>
        <fullName evidence="1">3'-5' exonuclease domain-containing protein</fullName>
    </recommendedName>
</protein>
<dbReference type="InterPro" id="IPR036397">
    <property type="entry name" value="RNaseH_sf"/>
</dbReference>
<dbReference type="PANTHER" id="PTHR43040">
    <property type="entry name" value="RIBONUCLEASE D"/>
    <property type="match status" value="1"/>
</dbReference>
<dbReference type="Pfam" id="PF01612">
    <property type="entry name" value="DNA_pol_A_exo1"/>
    <property type="match status" value="1"/>
</dbReference>
<comment type="caution">
    <text evidence="2">The sequence shown here is derived from an EMBL/GenBank/DDBJ whole genome shotgun (WGS) entry which is preliminary data.</text>
</comment>
<accession>A0AAE8N0K5</accession>
<dbReference type="AlphaFoldDB" id="A0AAE8N0K5"/>
<dbReference type="PANTHER" id="PTHR43040:SF1">
    <property type="entry name" value="RIBONUCLEASE D"/>
    <property type="match status" value="1"/>
</dbReference>
<dbReference type="SUPFAM" id="SSF53098">
    <property type="entry name" value="Ribonuclease H-like"/>
    <property type="match status" value="1"/>
</dbReference>
<gene>
    <name evidence="2" type="ORF">DNG_06849</name>
</gene>
<dbReference type="GO" id="GO:0008408">
    <property type="term" value="F:3'-5' exonuclease activity"/>
    <property type="evidence" value="ECO:0007669"/>
    <property type="project" value="InterPro"/>
</dbReference>
<dbReference type="Gene3D" id="3.30.420.10">
    <property type="entry name" value="Ribonuclease H-like superfamily/Ribonuclease H"/>
    <property type="match status" value="1"/>
</dbReference>
<reference evidence="2" key="1">
    <citation type="submission" date="2018-03" db="EMBL/GenBank/DDBJ databases">
        <authorList>
            <person name="Guldener U."/>
        </authorList>
    </citation>
    <scope>NUCLEOTIDE SEQUENCE</scope>
</reference>
<dbReference type="Proteomes" id="UP001187682">
    <property type="component" value="Unassembled WGS sequence"/>
</dbReference>
<keyword evidence="3" id="KW-1185">Reference proteome</keyword>
<name>A0AAE8N0K5_9PEZI</name>
<dbReference type="InterPro" id="IPR002562">
    <property type="entry name" value="3'-5'_exonuclease_dom"/>
</dbReference>
<evidence type="ECO:0000313" key="3">
    <source>
        <dbReference type="Proteomes" id="UP001187682"/>
    </source>
</evidence>
<dbReference type="GO" id="GO:0003676">
    <property type="term" value="F:nucleic acid binding"/>
    <property type="evidence" value="ECO:0007669"/>
    <property type="project" value="InterPro"/>
</dbReference>
<dbReference type="InterPro" id="IPR012337">
    <property type="entry name" value="RNaseH-like_sf"/>
</dbReference>
<evidence type="ECO:0000259" key="1">
    <source>
        <dbReference type="SMART" id="SM00474"/>
    </source>
</evidence>
<organism evidence="2 3">
    <name type="scientific">Cephalotrichum gorgonifer</name>
    <dbReference type="NCBI Taxonomy" id="2041049"/>
    <lineage>
        <taxon>Eukaryota</taxon>
        <taxon>Fungi</taxon>
        <taxon>Dikarya</taxon>
        <taxon>Ascomycota</taxon>
        <taxon>Pezizomycotina</taxon>
        <taxon>Sordariomycetes</taxon>
        <taxon>Hypocreomycetidae</taxon>
        <taxon>Microascales</taxon>
        <taxon>Microascaceae</taxon>
        <taxon>Cephalotrichum</taxon>
    </lineage>
</organism>
<evidence type="ECO:0000313" key="2">
    <source>
        <dbReference type="EMBL" id="SPO04166.1"/>
    </source>
</evidence>